<evidence type="ECO:0000313" key="3">
    <source>
        <dbReference type="EMBL" id="OIQ84701.1"/>
    </source>
</evidence>
<dbReference type="Pfam" id="PF02049">
    <property type="entry name" value="FliE"/>
    <property type="match status" value="1"/>
</dbReference>
<dbReference type="GO" id="GO:0009425">
    <property type="term" value="C:bacterial-type flagellum basal body"/>
    <property type="evidence" value="ECO:0007669"/>
    <property type="project" value="UniProtKB-SubCell"/>
</dbReference>
<keyword evidence="3" id="KW-0969">Cilium</keyword>
<sequence>MSISPVSALSGITSASSLGASTQVSGTTGSTGSSFANVLGSSVDSLQALQSNADSLAVQAVTGNLTDVHTYTIAATEAKLAVELTAAVRDKAVGAFTTIMQMQA</sequence>
<comment type="subcellular location">
    <subcellularLocation>
        <location evidence="1">Bacterial flagellum basal body</location>
    </subcellularLocation>
</comment>
<dbReference type="PRINTS" id="PR01006">
    <property type="entry name" value="FLGHOOKFLIE"/>
</dbReference>
<dbReference type="AlphaFoldDB" id="A0A1J5R965"/>
<gene>
    <name evidence="3" type="primary">fliE_9</name>
    <name evidence="3" type="ORF">GALL_334850</name>
</gene>
<accession>A0A1J5R965</accession>
<name>A0A1J5R965_9ZZZZ</name>
<dbReference type="GO" id="GO:0003774">
    <property type="term" value="F:cytoskeletal motor activity"/>
    <property type="evidence" value="ECO:0007669"/>
    <property type="project" value="InterPro"/>
</dbReference>
<dbReference type="PANTHER" id="PTHR34653:SF1">
    <property type="entry name" value="FLAGELLAR HOOK-BASAL BODY COMPLEX PROTEIN FLIE"/>
    <property type="match status" value="1"/>
</dbReference>
<comment type="caution">
    <text evidence="3">The sequence shown here is derived from an EMBL/GenBank/DDBJ whole genome shotgun (WGS) entry which is preliminary data.</text>
</comment>
<evidence type="ECO:0000256" key="2">
    <source>
        <dbReference type="ARBA" id="ARBA00023143"/>
    </source>
</evidence>
<keyword evidence="3" id="KW-0966">Cell projection</keyword>
<dbReference type="HAMAP" id="MF_00724">
    <property type="entry name" value="FliE"/>
    <property type="match status" value="1"/>
</dbReference>
<dbReference type="EMBL" id="MLJW01000598">
    <property type="protein sequence ID" value="OIQ84701.1"/>
    <property type="molecule type" value="Genomic_DNA"/>
</dbReference>
<dbReference type="GO" id="GO:0005198">
    <property type="term" value="F:structural molecule activity"/>
    <property type="evidence" value="ECO:0007669"/>
    <property type="project" value="InterPro"/>
</dbReference>
<keyword evidence="2" id="KW-0975">Bacterial flagellum</keyword>
<dbReference type="InterPro" id="IPR001624">
    <property type="entry name" value="FliE"/>
</dbReference>
<protein>
    <submittedName>
        <fullName evidence="3">Flagellar hook-basal body complex protein FliE</fullName>
    </submittedName>
</protein>
<dbReference type="NCBIfam" id="TIGR00205">
    <property type="entry name" value="fliE"/>
    <property type="match status" value="1"/>
</dbReference>
<dbReference type="PANTHER" id="PTHR34653">
    <property type="match status" value="1"/>
</dbReference>
<dbReference type="GO" id="GO:0071973">
    <property type="term" value="P:bacterial-type flagellum-dependent cell motility"/>
    <property type="evidence" value="ECO:0007669"/>
    <property type="project" value="InterPro"/>
</dbReference>
<reference evidence="3" key="1">
    <citation type="submission" date="2016-10" db="EMBL/GenBank/DDBJ databases">
        <title>Sequence of Gallionella enrichment culture.</title>
        <authorList>
            <person name="Poehlein A."/>
            <person name="Muehling M."/>
            <person name="Daniel R."/>
        </authorList>
    </citation>
    <scope>NUCLEOTIDE SEQUENCE</scope>
</reference>
<organism evidence="3">
    <name type="scientific">mine drainage metagenome</name>
    <dbReference type="NCBI Taxonomy" id="410659"/>
    <lineage>
        <taxon>unclassified sequences</taxon>
        <taxon>metagenomes</taxon>
        <taxon>ecological metagenomes</taxon>
    </lineage>
</organism>
<proteinExistence type="inferred from homology"/>
<keyword evidence="3" id="KW-0282">Flagellum</keyword>
<evidence type="ECO:0000256" key="1">
    <source>
        <dbReference type="ARBA" id="ARBA00004117"/>
    </source>
</evidence>